<organism evidence="2">
    <name type="scientific">marine metagenome</name>
    <dbReference type="NCBI Taxonomy" id="408172"/>
    <lineage>
        <taxon>unclassified sequences</taxon>
        <taxon>metagenomes</taxon>
        <taxon>ecological metagenomes</taxon>
    </lineage>
</organism>
<evidence type="ECO:0000313" key="2">
    <source>
        <dbReference type="EMBL" id="SVB95937.1"/>
    </source>
</evidence>
<feature type="region of interest" description="Disordered" evidence="1">
    <location>
        <begin position="1"/>
        <end position="20"/>
    </location>
</feature>
<accession>A0A382I9L3</accession>
<feature type="compositionally biased region" description="Basic residues" evidence="1">
    <location>
        <begin position="132"/>
        <end position="146"/>
    </location>
</feature>
<sequence>MATTPLSRQEWPGSKKFPSPWAAPPEVKGGFMFNLKIRHLITLTATATITLFFCQSVLASTAMDTIGTGSSGSYSHGAQKSEGSKSKKTVPHHISGKKGHYKSEGSGSKSYSYPGKSKGQGHSYKKSEGSSSKHHARSTHGYKKGYRSYGGHGGHTSKCPFTHLLRFKDKLGLTEAQVAEIKG</sequence>
<feature type="region of interest" description="Disordered" evidence="1">
    <location>
        <begin position="70"/>
        <end position="149"/>
    </location>
</feature>
<name>A0A382I9L3_9ZZZZ</name>
<dbReference type="EMBL" id="UINC01065849">
    <property type="protein sequence ID" value="SVB95937.1"/>
    <property type="molecule type" value="Genomic_DNA"/>
</dbReference>
<dbReference type="AlphaFoldDB" id="A0A382I9L3"/>
<gene>
    <name evidence="2" type="ORF">METZ01_LOCUS248791</name>
</gene>
<evidence type="ECO:0000256" key="1">
    <source>
        <dbReference type="SAM" id="MobiDB-lite"/>
    </source>
</evidence>
<reference evidence="2" key="1">
    <citation type="submission" date="2018-05" db="EMBL/GenBank/DDBJ databases">
        <authorList>
            <person name="Lanie J.A."/>
            <person name="Ng W.-L."/>
            <person name="Kazmierczak K.M."/>
            <person name="Andrzejewski T.M."/>
            <person name="Davidsen T.M."/>
            <person name="Wayne K.J."/>
            <person name="Tettelin H."/>
            <person name="Glass J.I."/>
            <person name="Rusch D."/>
            <person name="Podicherti R."/>
            <person name="Tsui H.-C.T."/>
            <person name="Winkler M.E."/>
        </authorList>
    </citation>
    <scope>NUCLEOTIDE SEQUENCE</scope>
</reference>
<feature type="compositionally biased region" description="Basic residues" evidence="1">
    <location>
        <begin position="86"/>
        <end position="100"/>
    </location>
</feature>
<protein>
    <submittedName>
        <fullName evidence="2">Uncharacterized protein</fullName>
    </submittedName>
</protein>
<proteinExistence type="predicted"/>
<feature type="compositionally biased region" description="Low complexity" evidence="1">
    <location>
        <begin position="104"/>
        <end position="121"/>
    </location>
</feature>
<feature type="non-terminal residue" evidence="2">
    <location>
        <position position="183"/>
    </location>
</feature>